<keyword evidence="1" id="KW-0547">Nucleotide-binding</keyword>
<dbReference type="PANTHER" id="PTHR24346:SF30">
    <property type="entry name" value="MATERNAL EMBRYONIC LEUCINE ZIPPER KINASE"/>
    <property type="match status" value="1"/>
</dbReference>
<evidence type="ECO:0000256" key="2">
    <source>
        <dbReference type="ARBA" id="ARBA00022840"/>
    </source>
</evidence>
<dbReference type="EMBL" id="JAACJP010000012">
    <property type="protein sequence ID" value="KAF5380957.1"/>
    <property type="molecule type" value="Genomic_DNA"/>
</dbReference>
<evidence type="ECO:0000313" key="6">
    <source>
        <dbReference type="Proteomes" id="UP000565441"/>
    </source>
</evidence>
<dbReference type="GO" id="GO:0035556">
    <property type="term" value="P:intracellular signal transduction"/>
    <property type="evidence" value="ECO:0007669"/>
    <property type="project" value="TreeGrafter"/>
</dbReference>
<comment type="caution">
    <text evidence="5">The sequence shown here is derived from an EMBL/GenBank/DDBJ whole genome shotgun (WGS) entry which is preliminary data.</text>
</comment>
<evidence type="ECO:0000256" key="3">
    <source>
        <dbReference type="SAM" id="MobiDB-lite"/>
    </source>
</evidence>
<dbReference type="Proteomes" id="UP000565441">
    <property type="component" value="Unassembled WGS sequence"/>
</dbReference>
<dbReference type="AlphaFoldDB" id="A0A8H5HCT4"/>
<name>A0A8H5HCT4_9AGAR</name>
<dbReference type="PANTHER" id="PTHR24346">
    <property type="entry name" value="MAP/MICROTUBULE AFFINITY-REGULATING KINASE"/>
    <property type="match status" value="1"/>
</dbReference>
<evidence type="ECO:0000313" key="5">
    <source>
        <dbReference type="EMBL" id="KAF5380957.1"/>
    </source>
</evidence>
<gene>
    <name evidence="5" type="ORF">D9615_003977</name>
</gene>
<accession>A0A8H5HCT4</accession>
<reference evidence="5 6" key="1">
    <citation type="journal article" date="2020" name="ISME J.">
        <title>Uncovering the hidden diversity of litter-decomposition mechanisms in mushroom-forming fungi.</title>
        <authorList>
            <person name="Floudas D."/>
            <person name="Bentzer J."/>
            <person name="Ahren D."/>
            <person name="Johansson T."/>
            <person name="Persson P."/>
            <person name="Tunlid A."/>
        </authorList>
    </citation>
    <scope>NUCLEOTIDE SEQUENCE [LARGE SCALE GENOMIC DNA]</scope>
    <source>
        <strain evidence="5 6">CBS 661.87</strain>
    </source>
</reference>
<sequence length="327" mass="37489">MYSAWGPDFEHLPESPCSSDSSFDEDEVNRRIAPHWPSYRNVLKLRGFRLETVRDVKEFYKNCLQNDGTNATTPSLGYLRACEMKDNDALCPDAGLRDNLFRGFRICDGTRVMVKAVHIYSREYDVIRLLCTPLLRDDPMNHTIPVLDFVEVLDDNIVFIVMEEWSSQLITDTPCCLSLFLAALRQCIEHAVFMHKHHIAHLDISLRNLLTDYNGHYAYIDFELSRRYTGTSNPVICGYRGTEVPPECERGELADPYKVDVWALAVLILRACKLTGYYIPELMEVIKPMLHEAPQHRPSIRHVLHAFDGMVSMIGDRHLASTCPSSH</sequence>
<dbReference type="PROSITE" id="PS50011">
    <property type="entry name" value="PROTEIN_KINASE_DOM"/>
    <property type="match status" value="1"/>
</dbReference>
<dbReference type="SUPFAM" id="SSF56112">
    <property type="entry name" value="Protein kinase-like (PK-like)"/>
    <property type="match status" value="1"/>
</dbReference>
<dbReference type="Pfam" id="PF00069">
    <property type="entry name" value="Pkinase"/>
    <property type="match status" value="1"/>
</dbReference>
<proteinExistence type="predicted"/>
<dbReference type="SMART" id="SM00220">
    <property type="entry name" value="S_TKc"/>
    <property type="match status" value="1"/>
</dbReference>
<dbReference type="Gene3D" id="1.10.510.10">
    <property type="entry name" value="Transferase(Phosphotransferase) domain 1"/>
    <property type="match status" value="1"/>
</dbReference>
<dbReference type="InterPro" id="IPR011009">
    <property type="entry name" value="Kinase-like_dom_sf"/>
</dbReference>
<dbReference type="InterPro" id="IPR000719">
    <property type="entry name" value="Prot_kinase_dom"/>
</dbReference>
<feature type="domain" description="Protein kinase" evidence="4">
    <location>
        <begin position="39"/>
        <end position="308"/>
    </location>
</feature>
<dbReference type="OrthoDB" id="3173976at2759"/>
<evidence type="ECO:0000256" key="1">
    <source>
        <dbReference type="ARBA" id="ARBA00022741"/>
    </source>
</evidence>
<protein>
    <recommendedName>
        <fullName evidence="4">Protein kinase domain-containing protein</fullName>
    </recommendedName>
</protein>
<dbReference type="GO" id="GO:0004674">
    <property type="term" value="F:protein serine/threonine kinase activity"/>
    <property type="evidence" value="ECO:0007669"/>
    <property type="project" value="TreeGrafter"/>
</dbReference>
<dbReference type="GO" id="GO:0005524">
    <property type="term" value="F:ATP binding"/>
    <property type="evidence" value="ECO:0007669"/>
    <property type="project" value="UniProtKB-KW"/>
</dbReference>
<keyword evidence="6" id="KW-1185">Reference proteome</keyword>
<dbReference type="GO" id="GO:0005737">
    <property type="term" value="C:cytoplasm"/>
    <property type="evidence" value="ECO:0007669"/>
    <property type="project" value="TreeGrafter"/>
</dbReference>
<organism evidence="5 6">
    <name type="scientific">Tricholomella constricta</name>
    <dbReference type="NCBI Taxonomy" id="117010"/>
    <lineage>
        <taxon>Eukaryota</taxon>
        <taxon>Fungi</taxon>
        <taxon>Dikarya</taxon>
        <taxon>Basidiomycota</taxon>
        <taxon>Agaricomycotina</taxon>
        <taxon>Agaricomycetes</taxon>
        <taxon>Agaricomycetidae</taxon>
        <taxon>Agaricales</taxon>
        <taxon>Tricholomatineae</taxon>
        <taxon>Lyophyllaceae</taxon>
        <taxon>Tricholomella</taxon>
    </lineage>
</organism>
<keyword evidence="2" id="KW-0067">ATP-binding</keyword>
<evidence type="ECO:0000259" key="4">
    <source>
        <dbReference type="PROSITE" id="PS50011"/>
    </source>
</evidence>
<feature type="region of interest" description="Disordered" evidence="3">
    <location>
        <begin position="1"/>
        <end position="23"/>
    </location>
</feature>
<dbReference type="CDD" id="cd00180">
    <property type="entry name" value="PKc"/>
    <property type="match status" value="1"/>
</dbReference>